<sequence length="1463" mass="157638">MFDVTIKTLDGRNSLFTVDDEIKVEDFKAEVEAKLEIPVAQQRLIFQGRALQDDSRLIDCGVQNKVVHLVPRPPPSAQREPRPEPASVTNSMGTNSTFGNVPWGGIDMQQAIQDITAGIFNGLGDFTRNVHVPLHHSNEHSGSSHTRPPALLARENAFSKLHQEATHLLRRIARHPASPQLANSTDSGSGTSDNIAPTTVAAVCHDTTNDLAPPTSFSDGPEPPPVDVPAVSSPQTVIHGDSPMSVDPESDSAIVPPVRSSTDDRSNASDSAVNLPISTLADMLSRHRRLWRSAEPYLERWENMLNTESRTQQESLNCRTMPHADESVEDLPEHLQSRDDGSATQLSERTGSSVPLTDGSRTSEHSNEWHHRFFTQISRLLHLHAHMLHLISDFNVISMSESAATSDAQTGVATTQPADGIEAHNATSDQCPTQTEENMDAAEISRIQCKQSQRHSHPRRVLHVPDSSGQLIRVRDSIEFIDSTTQRVPTSGAQSRLSNQTGVSSSTQDRRRSQSASNVNRDHHAATDIPAVPSTVTNNRAQHSGVPAAPTSVRSMPLATGGTAIIRRVDIPIISVNMINMPVIPAHGAPTTTVLSESGHTITSAPPVPSVPSVVASAPIAEAQTVVEVGVSNPVLPSIAAQPVAFTSGLIDPFLLCNSRHFSHEHHIRTPAHLGSFSVPFPAVQVLQSDASVRSSAPQSRGFTNAENESRSRTTSEQVNTTTSSTGANDRTTTTTTATENTSPSYPGLLQHIASFVSAATNAATSAAVAGGLDMGPFNMFVSSSPIHFAMNAHHPNTSNSSTTTAGSAAPTITMVGGGGSATSRSSEGLGSLFGRHNPLLSAMSVPSTVQSSQGAPHSGFSHTRTSSIALTTPTWATAHVGELSSRLTGSNRIITVFFEALTETIWSRLSQLAVEQGVPVEGLSGTVAAHNEHRLHTNESVGVLSDILLAARSMISSSPSEGDIASSLDELRVHLRHLIGHADTLMGEPNRVVSMILDVVVDGHDKDDTTHLVEWFHRRGCVGIDREARGRLVDVWASVNHLLRTSLTAQLDLWRTSPTNVGFGSTLLLTLADCCIDFLCLTDLLTSELAVTTSLRSIRNHSVGHSANTDARQLLFGFSSGFDTLSNRLKQFTEESTGESQGDAHFCRAFTNGVSTCIERYLSMSSDALRRKREYLRNSCIVFRRLPFLQAMDVDDTDAEDLPFVDASSEFPNMDGPAGASSLHLPDQTPHQRSPTPHRLTAPELECFDRARSTGGPISGKVSPLPDWTHKPDDLPDPWTRGLDPHPGSARSTDDSGESNTPEGWHAVLPAEWINVVAGDISSMTANAQSVDAETNKFERFSDAYIAGMPAKRRKVMQEHARSLAQPPSGFLADCLSDAIRGIGCRPFAESDEERRRGLLDPPNGLSADTFRGSVPEKDLNLVLSLRDLVSERIAARLATDPDFDPTQFPMSHEAFVKKTAH</sequence>
<dbReference type="Pfam" id="PF00240">
    <property type="entry name" value="ubiquitin"/>
    <property type="match status" value="1"/>
</dbReference>
<feature type="region of interest" description="Disordered" evidence="1">
    <location>
        <begin position="1392"/>
        <end position="1412"/>
    </location>
</feature>
<name>A0A8S9Z2Q4_9TREM</name>
<feature type="compositionally biased region" description="Low complexity" evidence="1">
    <location>
        <begin position="721"/>
        <end position="742"/>
    </location>
</feature>
<dbReference type="GO" id="GO:0036503">
    <property type="term" value="P:ERAD pathway"/>
    <property type="evidence" value="ECO:0007669"/>
    <property type="project" value="TreeGrafter"/>
</dbReference>
<evidence type="ECO:0000256" key="1">
    <source>
        <dbReference type="SAM" id="MobiDB-lite"/>
    </source>
</evidence>
<dbReference type="OrthoDB" id="1885901at2759"/>
<proteinExistence type="predicted"/>
<feature type="compositionally biased region" description="Polar residues" evidence="1">
    <location>
        <begin position="692"/>
        <end position="707"/>
    </location>
</feature>
<feature type="region of interest" description="Disordered" evidence="1">
    <location>
        <begin position="207"/>
        <end position="270"/>
    </location>
</feature>
<evidence type="ECO:0000313" key="3">
    <source>
        <dbReference type="EMBL" id="KAF7259786.1"/>
    </source>
</evidence>
<dbReference type="SUPFAM" id="SSF54236">
    <property type="entry name" value="Ubiquitin-like"/>
    <property type="match status" value="1"/>
</dbReference>
<keyword evidence="4" id="KW-1185">Reference proteome</keyword>
<feature type="compositionally biased region" description="Polar residues" evidence="1">
    <location>
        <begin position="342"/>
        <end position="355"/>
    </location>
</feature>
<feature type="region of interest" description="Disordered" evidence="1">
    <location>
        <begin position="326"/>
        <end position="366"/>
    </location>
</feature>
<feature type="compositionally biased region" description="Basic and acidic residues" evidence="1">
    <location>
        <begin position="326"/>
        <end position="341"/>
    </location>
</feature>
<feature type="compositionally biased region" description="Basic residues" evidence="1">
    <location>
        <begin position="452"/>
        <end position="462"/>
    </location>
</feature>
<reference evidence="3" key="1">
    <citation type="submission" date="2019-07" db="EMBL/GenBank/DDBJ databases">
        <title>Annotation for the trematode Paragonimus miyazaki's.</title>
        <authorList>
            <person name="Choi Y.-J."/>
        </authorList>
    </citation>
    <scope>NUCLEOTIDE SEQUENCE</scope>
    <source>
        <strain evidence="3">Japan</strain>
    </source>
</reference>
<feature type="region of interest" description="Disordered" evidence="1">
    <location>
        <begin position="69"/>
        <end position="102"/>
    </location>
</feature>
<protein>
    <recommendedName>
        <fullName evidence="2">Ubiquitin-like domain-containing protein</fullName>
    </recommendedName>
</protein>
<feature type="region of interest" description="Disordered" evidence="1">
    <location>
        <begin position="692"/>
        <end position="744"/>
    </location>
</feature>
<dbReference type="PROSITE" id="PS00299">
    <property type="entry name" value="UBIQUITIN_1"/>
    <property type="match status" value="1"/>
</dbReference>
<dbReference type="GO" id="GO:0051787">
    <property type="term" value="F:misfolded protein binding"/>
    <property type="evidence" value="ECO:0007669"/>
    <property type="project" value="TreeGrafter"/>
</dbReference>
<feature type="region of interest" description="Disordered" evidence="1">
    <location>
        <begin position="1211"/>
        <end position="1305"/>
    </location>
</feature>
<dbReference type="EMBL" id="JTDE01001038">
    <property type="protein sequence ID" value="KAF7259786.1"/>
    <property type="molecule type" value="Genomic_DNA"/>
</dbReference>
<feature type="compositionally biased region" description="Polar residues" evidence="1">
    <location>
        <begin position="87"/>
        <end position="99"/>
    </location>
</feature>
<dbReference type="InterPro" id="IPR000626">
    <property type="entry name" value="Ubiquitin-like_dom"/>
</dbReference>
<dbReference type="InterPro" id="IPR029071">
    <property type="entry name" value="Ubiquitin-like_domsf"/>
</dbReference>
<feature type="region of interest" description="Disordered" evidence="1">
    <location>
        <begin position="408"/>
        <end position="468"/>
    </location>
</feature>
<evidence type="ECO:0000313" key="4">
    <source>
        <dbReference type="Proteomes" id="UP000822476"/>
    </source>
</evidence>
<evidence type="ECO:0000259" key="2">
    <source>
        <dbReference type="PROSITE" id="PS50053"/>
    </source>
</evidence>
<feature type="compositionally biased region" description="Polar residues" evidence="1">
    <location>
        <begin position="483"/>
        <end position="503"/>
    </location>
</feature>
<feature type="region of interest" description="Disordered" evidence="1">
    <location>
        <begin position="174"/>
        <end position="195"/>
    </location>
</feature>
<dbReference type="PANTHER" id="PTHR15204:SF0">
    <property type="entry name" value="LARGE PROLINE-RICH PROTEIN BAG6"/>
    <property type="match status" value="1"/>
</dbReference>
<gene>
    <name evidence="3" type="ORF">EG68_03428</name>
</gene>
<feature type="compositionally biased region" description="Polar residues" evidence="1">
    <location>
        <begin position="180"/>
        <end position="195"/>
    </location>
</feature>
<dbReference type="GO" id="GO:0031593">
    <property type="term" value="F:polyubiquitin modification-dependent protein binding"/>
    <property type="evidence" value="ECO:0007669"/>
    <property type="project" value="TreeGrafter"/>
</dbReference>
<dbReference type="PANTHER" id="PTHR15204">
    <property type="entry name" value="LARGE PROLINE-RICH PROTEIN BAG6"/>
    <property type="match status" value="1"/>
</dbReference>
<dbReference type="GO" id="GO:0071818">
    <property type="term" value="C:BAT3 complex"/>
    <property type="evidence" value="ECO:0007669"/>
    <property type="project" value="TreeGrafter"/>
</dbReference>
<dbReference type="PROSITE" id="PS50053">
    <property type="entry name" value="UBIQUITIN_2"/>
    <property type="match status" value="1"/>
</dbReference>
<dbReference type="Gene3D" id="3.10.20.90">
    <property type="entry name" value="Phosphatidylinositol 3-kinase Catalytic Subunit, Chain A, domain 1"/>
    <property type="match status" value="1"/>
</dbReference>
<accession>A0A8S9Z2Q4</accession>
<comment type="caution">
    <text evidence="3">The sequence shown here is derived from an EMBL/GenBank/DDBJ whole genome shotgun (WGS) entry which is preliminary data.</text>
</comment>
<dbReference type="InterPro" id="IPR019954">
    <property type="entry name" value="Ubiquitin_CS"/>
</dbReference>
<dbReference type="Proteomes" id="UP000822476">
    <property type="component" value="Unassembled WGS sequence"/>
</dbReference>
<feature type="compositionally biased region" description="Polar residues" evidence="1">
    <location>
        <begin position="425"/>
        <end position="436"/>
    </location>
</feature>
<feature type="compositionally biased region" description="Polar residues" evidence="1">
    <location>
        <begin position="408"/>
        <end position="417"/>
    </location>
</feature>
<feature type="region of interest" description="Disordered" evidence="1">
    <location>
        <begin position="483"/>
        <end position="556"/>
    </location>
</feature>
<feature type="domain" description="Ubiquitin-like" evidence="2">
    <location>
        <begin position="2"/>
        <end position="64"/>
    </location>
</feature>
<organism evidence="3 4">
    <name type="scientific">Paragonimus skrjabini miyazakii</name>
    <dbReference type="NCBI Taxonomy" id="59628"/>
    <lineage>
        <taxon>Eukaryota</taxon>
        <taxon>Metazoa</taxon>
        <taxon>Spiralia</taxon>
        <taxon>Lophotrochozoa</taxon>
        <taxon>Platyhelminthes</taxon>
        <taxon>Trematoda</taxon>
        <taxon>Digenea</taxon>
        <taxon>Plagiorchiida</taxon>
        <taxon>Troglotremata</taxon>
        <taxon>Troglotrematidae</taxon>
        <taxon>Paragonimus</taxon>
    </lineage>
</organism>
<dbReference type="SMART" id="SM00213">
    <property type="entry name" value="UBQ"/>
    <property type="match status" value="1"/>
</dbReference>